<accession>A0ABQ6ABK1</accession>
<feature type="chain" id="PRO_5045013041" evidence="2">
    <location>
        <begin position="38"/>
        <end position="440"/>
    </location>
</feature>
<name>A0ABQ6ABK1_9PROT</name>
<dbReference type="EMBL" id="BSOS01000073">
    <property type="protein sequence ID" value="GLR67972.1"/>
    <property type="molecule type" value="Genomic_DNA"/>
</dbReference>
<comment type="caution">
    <text evidence="3">The sequence shown here is derived from an EMBL/GenBank/DDBJ whole genome shotgun (WGS) entry which is preliminary data.</text>
</comment>
<feature type="signal peptide" evidence="2">
    <location>
        <begin position="1"/>
        <end position="37"/>
    </location>
</feature>
<dbReference type="Proteomes" id="UP001156641">
    <property type="component" value="Unassembled WGS sequence"/>
</dbReference>
<sequence>MSTQNSSNKFTYKFTSIRRYALASVACTALAASAAHAQSLQTWLNQKTMTGNWNGGRTKLEDIGIDIHGGHVGEFADVMSGGKRQGNGYAQQLYYGMTIDLGKLAGLNGTVMNISFNTREGRNASADFIGNKLAVQEVYGAGETTRLTELSVEQAMFDKMLMVKLGFYPMGNDFGSTPIGCDFQNVGFCAHPQNLPNSSGWADNPTGHWGGRVKLNVTPALYGEVGVYDVNPTYGNRGNGLKISTSGSTGALIPAEIGYTTALGAAELPGHYKVGVYYDTSKVADAVTPNQLDKGRYGAYILADQMLFSFDGTAKRGLVGFAQYSVSDARTAVFANTIAAGLVALGPFDSRPHDFVNAAYVRAGINHRNLVAKEAALAAQNITNPSLSEGEGLVEVGYGLAATPWLLIHPNVQYVINPGTFSYKHIPNAWVFGFETKVTF</sequence>
<dbReference type="PANTHER" id="PTHR37944:SF1">
    <property type="entry name" value="PORIN B"/>
    <property type="match status" value="1"/>
</dbReference>
<gene>
    <name evidence="3" type="primary">oprB_2</name>
    <name evidence="3" type="ORF">GCM10010909_26530</name>
</gene>
<dbReference type="InterPro" id="IPR007049">
    <property type="entry name" value="Carb-sel_porin_OprB"/>
</dbReference>
<protein>
    <submittedName>
        <fullName evidence="3">Porin B</fullName>
    </submittedName>
</protein>
<dbReference type="InterPro" id="IPR052932">
    <property type="entry name" value="OprB_Porin"/>
</dbReference>
<proteinExistence type="inferred from homology"/>
<dbReference type="InterPro" id="IPR038673">
    <property type="entry name" value="OprB_sf"/>
</dbReference>
<reference evidence="4" key="1">
    <citation type="journal article" date="2019" name="Int. J. Syst. Evol. Microbiol.">
        <title>The Global Catalogue of Microorganisms (GCM) 10K type strain sequencing project: providing services to taxonomists for standard genome sequencing and annotation.</title>
        <authorList>
            <consortium name="The Broad Institute Genomics Platform"/>
            <consortium name="The Broad Institute Genome Sequencing Center for Infectious Disease"/>
            <person name="Wu L."/>
            <person name="Ma J."/>
        </authorList>
    </citation>
    <scope>NUCLEOTIDE SEQUENCE [LARGE SCALE GENOMIC DNA]</scope>
    <source>
        <strain evidence="4">NBRC 112502</strain>
    </source>
</reference>
<keyword evidence="4" id="KW-1185">Reference proteome</keyword>
<dbReference type="Gene3D" id="2.40.160.180">
    <property type="entry name" value="Carbohydrate-selective porin OprB"/>
    <property type="match status" value="1"/>
</dbReference>
<keyword evidence="2" id="KW-0732">Signal</keyword>
<comment type="similarity">
    <text evidence="1 2">Belongs to the OprB family.</text>
</comment>
<organism evidence="3 4">
    <name type="scientific">Acidocella aquatica</name>
    <dbReference type="NCBI Taxonomy" id="1922313"/>
    <lineage>
        <taxon>Bacteria</taxon>
        <taxon>Pseudomonadati</taxon>
        <taxon>Pseudomonadota</taxon>
        <taxon>Alphaproteobacteria</taxon>
        <taxon>Acetobacterales</taxon>
        <taxon>Acidocellaceae</taxon>
        <taxon>Acidocella</taxon>
    </lineage>
</organism>
<evidence type="ECO:0000256" key="1">
    <source>
        <dbReference type="ARBA" id="ARBA00008769"/>
    </source>
</evidence>
<dbReference type="RefSeq" id="WP_284258793.1">
    <property type="nucleotide sequence ID" value="NZ_BSOS01000073.1"/>
</dbReference>
<dbReference type="Pfam" id="PF04966">
    <property type="entry name" value="OprB"/>
    <property type="match status" value="1"/>
</dbReference>
<evidence type="ECO:0000313" key="4">
    <source>
        <dbReference type="Proteomes" id="UP001156641"/>
    </source>
</evidence>
<evidence type="ECO:0000256" key="2">
    <source>
        <dbReference type="RuleBase" id="RU363072"/>
    </source>
</evidence>
<evidence type="ECO:0000313" key="3">
    <source>
        <dbReference type="EMBL" id="GLR67972.1"/>
    </source>
</evidence>
<dbReference type="PANTHER" id="PTHR37944">
    <property type="entry name" value="PORIN B"/>
    <property type="match status" value="1"/>
</dbReference>